<evidence type="ECO:0000256" key="2">
    <source>
        <dbReference type="ARBA" id="ARBA00023002"/>
    </source>
</evidence>
<dbReference type="GO" id="GO:0016491">
    <property type="term" value="F:oxidoreductase activity"/>
    <property type="evidence" value="ECO:0007669"/>
    <property type="project" value="UniProtKB-KW"/>
</dbReference>
<dbReference type="PANTHER" id="PTHR10578">
    <property type="entry name" value="S -2-HYDROXY-ACID OXIDASE-RELATED"/>
    <property type="match status" value="1"/>
</dbReference>
<dbReference type="eggNOG" id="KOG0538">
    <property type="taxonomic scope" value="Eukaryota"/>
</dbReference>
<feature type="compositionally biased region" description="Basic and acidic residues" evidence="3">
    <location>
        <begin position="281"/>
        <end position="298"/>
    </location>
</feature>
<evidence type="ECO:0000259" key="4">
    <source>
        <dbReference type="PROSITE" id="PS50255"/>
    </source>
</evidence>
<keyword evidence="2" id="KW-0560">Oxidoreductase</keyword>
<dbReference type="InterPro" id="IPR036400">
    <property type="entry name" value="Cyt_B5-like_heme/steroid_sf"/>
</dbReference>
<dbReference type="Gene3D" id="3.10.120.10">
    <property type="entry name" value="Cytochrome b5-like heme/steroid binding domain"/>
    <property type="match status" value="1"/>
</dbReference>
<dbReference type="PANTHER" id="PTHR10578:SF104">
    <property type="entry name" value="CYTOCHROME B2, MITOCHONDRIAL-RELATED"/>
    <property type="match status" value="1"/>
</dbReference>
<name>W9VLK3_9EURO</name>
<dbReference type="InterPro" id="IPR037396">
    <property type="entry name" value="FMN_HAD"/>
</dbReference>
<dbReference type="STRING" id="1182543.W9VLK3"/>
<feature type="domain" description="FMN hydroxy acid dehydrogenase" evidence="5">
    <location>
        <begin position="104"/>
        <end position="464"/>
    </location>
</feature>
<dbReference type="Pfam" id="PF01070">
    <property type="entry name" value="FMN_dh"/>
    <property type="match status" value="1"/>
</dbReference>
<dbReference type="InterPro" id="IPR000262">
    <property type="entry name" value="FMN-dep_DH"/>
</dbReference>
<sequence length="482" mass="53118">MSRPAKVSSFELGKHINDNDAWMVLNGVVWDFSGFGSKHPGGEEVIKSHLGKDGSKVYNEIHSPGLVLRHLGEEKRIGDIEDADVQGGTIIASSPHDRQFVDLPKLHSVMNLLQFEHVAERALTDKAWNYISGATDDGITDQTNREYYRHIMFRPRVLKGVGRVDISTSFLGHKLACPILNAPTSSVRLTHPSGEMAIAKASQTCGVPPIIPSMSSFSVSEVVDALKPGHPFFFQLYVHRDRAETEQILDEVCRLAARAIIVTVDLPVISKRETVQRRRYEVDSDSVSRDQDIADSRQRQSAPPPVNTVIDPDLNWNDIEWIMKRTGLPVLVKGIQRAEDAKRALEIGCAGIYISNHGGRALDTAPPAILVLLEIQRTCPEVLRRMEVVIDGGLRRGSDVLKAICLGASVVCIGRPFLYALAYGEEGMVRAWQILKEELAIAMQLLGITSLDQAHPGFVNTQTLDAFTSSPKPFGGRPTSKL</sequence>
<evidence type="ECO:0000256" key="1">
    <source>
        <dbReference type="ARBA" id="ARBA00001917"/>
    </source>
</evidence>
<dbReference type="PROSITE" id="PS50255">
    <property type="entry name" value="CYTOCHROME_B5_2"/>
    <property type="match status" value="1"/>
</dbReference>
<dbReference type="HOGENOM" id="CLU_020639_1_1_1"/>
<keyword evidence="7" id="KW-1185">Reference proteome</keyword>
<accession>W9VLK3</accession>
<feature type="region of interest" description="Disordered" evidence="3">
    <location>
        <begin position="281"/>
        <end position="307"/>
    </location>
</feature>
<dbReference type="Proteomes" id="UP000019471">
    <property type="component" value="Unassembled WGS sequence"/>
</dbReference>
<evidence type="ECO:0000256" key="3">
    <source>
        <dbReference type="SAM" id="MobiDB-lite"/>
    </source>
</evidence>
<organism evidence="6 7">
    <name type="scientific">Cladophialophora psammophila CBS 110553</name>
    <dbReference type="NCBI Taxonomy" id="1182543"/>
    <lineage>
        <taxon>Eukaryota</taxon>
        <taxon>Fungi</taxon>
        <taxon>Dikarya</taxon>
        <taxon>Ascomycota</taxon>
        <taxon>Pezizomycotina</taxon>
        <taxon>Eurotiomycetes</taxon>
        <taxon>Chaetothyriomycetidae</taxon>
        <taxon>Chaetothyriales</taxon>
        <taxon>Herpotrichiellaceae</taxon>
        <taxon>Cladophialophora</taxon>
    </lineage>
</organism>
<dbReference type="AlphaFoldDB" id="W9VLK3"/>
<evidence type="ECO:0000259" key="5">
    <source>
        <dbReference type="PROSITE" id="PS51349"/>
    </source>
</evidence>
<evidence type="ECO:0000313" key="7">
    <source>
        <dbReference type="Proteomes" id="UP000019471"/>
    </source>
</evidence>
<evidence type="ECO:0008006" key="8">
    <source>
        <dbReference type="Google" id="ProtNLM"/>
    </source>
</evidence>
<protein>
    <recommendedName>
        <fullName evidence="8">L-lactate dehydrogenase (Cytochrome)</fullName>
    </recommendedName>
</protein>
<dbReference type="RefSeq" id="XP_007751409.1">
    <property type="nucleotide sequence ID" value="XM_007753219.1"/>
</dbReference>
<dbReference type="PROSITE" id="PS51349">
    <property type="entry name" value="FMN_HYDROXY_ACID_DH_2"/>
    <property type="match status" value="1"/>
</dbReference>
<dbReference type="Pfam" id="PF00173">
    <property type="entry name" value="Cyt-b5"/>
    <property type="match status" value="1"/>
</dbReference>
<evidence type="ECO:0000313" key="6">
    <source>
        <dbReference type="EMBL" id="EXJ56383.1"/>
    </source>
</evidence>
<proteinExistence type="predicted"/>
<dbReference type="GeneID" id="19197336"/>
<dbReference type="OrthoDB" id="1925334at2759"/>
<dbReference type="SMART" id="SM01117">
    <property type="entry name" value="Cyt-b5"/>
    <property type="match status" value="1"/>
</dbReference>
<reference evidence="6 7" key="1">
    <citation type="submission" date="2013-03" db="EMBL/GenBank/DDBJ databases">
        <title>The Genome Sequence of Cladophialophora psammophila CBS 110553.</title>
        <authorList>
            <consortium name="The Broad Institute Genomics Platform"/>
            <person name="Cuomo C."/>
            <person name="de Hoog S."/>
            <person name="Gorbushina A."/>
            <person name="Walker B."/>
            <person name="Young S.K."/>
            <person name="Zeng Q."/>
            <person name="Gargeya S."/>
            <person name="Fitzgerald M."/>
            <person name="Haas B."/>
            <person name="Abouelleil A."/>
            <person name="Allen A.W."/>
            <person name="Alvarado L."/>
            <person name="Arachchi H.M."/>
            <person name="Berlin A.M."/>
            <person name="Chapman S.B."/>
            <person name="Gainer-Dewar J."/>
            <person name="Goldberg J."/>
            <person name="Griggs A."/>
            <person name="Gujja S."/>
            <person name="Hansen M."/>
            <person name="Howarth C."/>
            <person name="Imamovic A."/>
            <person name="Ireland A."/>
            <person name="Larimer J."/>
            <person name="McCowan C."/>
            <person name="Murphy C."/>
            <person name="Pearson M."/>
            <person name="Poon T.W."/>
            <person name="Priest M."/>
            <person name="Roberts A."/>
            <person name="Saif S."/>
            <person name="Shea T."/>
            <person name="Sisk P."/>
            <person name="Sykes S."/>
            <person name="Wortman J."/>
            <person name="Nusbaum C."/>
            <person name="Birren B."/>
        </authorList>
    </citation>
    <scope>NUCLEOTIDE SEQUENCE [LARGE SCALE GENOMIC DNA]</scope>
    <source>
        <strain evidence="6 7">CBS 110553</strain>
    </source>
</reference>
<dbReference type="eggNOG" id="KOG0537">
    <property type="taxonomic scope" value="Eukaryota"/>
</dbReference>
<dbReference type="InterPro" id="IPR013785">
    <property type="entry name" value="Aldolase_TIM"/>
</dbReference>
<dbReference type="SUPFAM" id="SSF51395">
    <property type="entry name" value="FMN-linked oxidoreductases"/>
    <property type="match status" value="1"/>
</dbReference>
<feature type="domain" description="Cytochrome b5 heme-binding" evidence="4">
    <location>
        <begin position="4"/>
        <end position="81"/>
    </location>
</feature>
<dbReference type="SUPFAM" id="SSF55856">
    <property type="entry name" value="Cytochrome b5-like heme/steroid binding domain"/>
    <property type="match status" value="1"/>
</dbReference>
<comment type="caution">
    <text evidence="6">The sequence shown here is derived from an EMBL/GenBank/DDBJ whole genome shotgun (WGS) entry which is preliminary data.</text>
</comment>
<comment type="cofactor">
    <cofactor evidence="1">
        <name>FMN</name>
        <dbReference type="ChEBI" id="CHEBI:58210"/>
    </cofactor>
</comment>
<dbReference type="InterPro" id="IPR001199">
    <property type="entry name" value="Cyt_B5-like_heme/steroid-bd"/>
</dbReference>
<dbReference type="EMBL" id="AMGX01000035">
    <property type="protein sequence ID" value="EXJ56383.1"/>
    <property type="molecule type" value="Genomic_DNA"/>
</dbReference>
<gene>
    <name evidence="6" type="ORF">A1O5_12650</name>
</gene>
<dbReference type="Gene3D" id="3.20.20.70">
    <property type="entry name" value="Aldolase class I"/>
    <property type="match status" value="1"/>
</dbReference>